<dbReference type="InterPro" id="IPR038770">
    <property type="entry name" value="Na+/solute_symporter_sf"/>
</dbReference>
<sequence length="987" mass="104376">MLQTLLRRLSEGGGVIAGDGPLSTSLTLYLMQIIVIMTCCQLLGMVLVRFNQPRVIAEVIGGILLGPSFLGRIPGFTDTLFPPDSINALELTASLGLIFFLFIVGLELDPRLLKDNAKRSLMISVGGQGLTWVFGVLLALLLYNTMKGDSASFATFVLFMGVAMSLTAFPVLSRILTEGRLLGTTVGITTIGSAAFDDLVAWSMLALVLSIVHAGQPQQALYVFLTMVAFVIVMLTAGRKAAAYLVRRFGANDNVSLGVVFCIFVTVLLNGWFTQIIGVDAIFGAFVTGLAMPKDGKLAITITEKLESFVTVLLLPIFFAKSGLKTDFGALSNGKDWGYAALVILGACTGKIVGCGTAAKLSGLGKRESLCVGVLMNTRGLVELIILNAGLAADIINDKGFAIMVLMAVVTTCMTSPLTAKVYPPHLRHYIGMEKEKRLPEDEEGADLDEVYPPLTKLVIRALACASKEDFAQQILKEVRLLVCLPGRDVRALASSMTAVHLLRRPGAGLHAVRVVELGETFSADMAAVNAHRMLEEDSMMAAFTSYCGGQGEARVSPHMVIGQPHDLHTDTLSLAQRLHVNTLLVGLDPALHMTWPRTDEPAPPSQQLVEQFLAKATDFSVSVAVVVDRGAVSKMQPAILVPIGSFSACENEALLLAMAMAANTNTQVVVMLIGMDDKGSPMKHKSTRSIVEDAITPLRGAAAANGKGPAATMGNPGRPAHPGSNRSLPWFGSAARGHEPGQLLAGLGQYTWHGRRSQTGRRNSDGSDVRMVDAVRAALQEQEERQHQEAGRALLDHAVTLGVEVIQLARRQTLQCLVMDILSEKSSKELRLVKSEASSGAQMDALLDQMRPPRSRSPIRGGGSFQAAAATRYPLVVCGRRMSVGVGSDPGSILGRFGTGIAEAFPGTSLVVVQSGAAAGTGLSKVPDKSTANTALAATPTSNGNGPATAPAAVAAATATPPNGRMADLREALNSPVPPLSPSRIV</sequence>
<keyword evidence="2" id="KW-0813">Transport</keyword>
<feature type="transmembrane region" description="Helical" evidence="8">
    <location>
        <begin position="220"/>
        <end position="237"/>
    </location>
</feature>
<gene>
    <name evidence="10" type="ORF">JKP88DRAFT_262631</name>
</gene>
<keyword evidence="3 8" id="KW-0812">Transmembrane</keyword>
<feature type="domain" description="Cation/H+ exchanger transmembrane" evidence="9">
    <location>
        <begin position="38"/>
        <end position="419"/>
    </location>
</feature>
<keyword evidence="6 8" id="KW-0472">Membrane</keyword>
<dbReference type="PANTHER" id="PTHR32468:SF0">
    <property type="entry name" value="K(+)_H(+) ANTIPORTER 1"/>
    <property type="match status" value="1"/>
</dbReference>
<protein>
    <submittedName>
        <fullName evidence="10">Sodium/hydrogen exchanger family-domain-containing protein</fullName>
    </submittedName>
</protein>
<evidence type="ECO:0000256" key="8">
    <source>
        <dbReference type="SAM" id="Phobius"/>
    </source>
</evidence>
<feature type="transmembrane region" description="Helical" evidence="8">
    <location>
        <begin position="55"/>
        <end position="74"/>
    </location>
</feature>
<feature type="transmembrane region" description="Helical" evidence="8">
    <location>
        <begin position="29"/>
        <end position="48"/>
    </location>
</feature>
<feature type="transmembrane region" description="Helical" evidence="8">
    <location>
        <begin position="86"/>
        <end position="108"/>
    </location>
</feature>
<dbReference type="Gene3D" id="1.20.1530.20">
    <property type="match status" value="1"/>
</dbReference>
<evidence type="ECO:0000256" key="5">
    <source>
        <dbReference type="ARBA" id="ARBA00023065"/>
    </source>
</evidence>
<comment type="subcellular location">
    <subcellularLocation>
        <location evidence="1">Membrane</location>
        <topology evidence="1">Multi-pass membrane protein</topology>
    </subcellularLocation>
</comment>
<dbReference type="Proteomes" id="UP000664859">
    <property type="component" value="Unassembled WGS sequence"/>
</dbReference>
<evidence type="ECO:0000256" key="7">
    <source>
        <dbReference type="SAM" id="MobiDB-lite"/>
    </source>
</evidence>
<feature type="region of interest" description="Disordered" evidence="7">
    <location>
        <begin position="704"/>
        <end position="726"/>
    </location>
</feature>
<proteinExistence type="predicted"/>
<feature type="transmembrane region" description="Helical" evidence="8">
    <location>
        <begin position="153"/>
        <end position="173"/>
    </location>
</feature>
<dbReference type="GO" id="GO:1902600">
    <property type="term" value="P:proton transmembrane transport"/>
    <property type="evidence" value="ECO:0007669"/>
    <property type="project" value="InterPro"/>
</dbReference>
<dbReference type="AlphaFoldDB" id="A0A835Z3U5"/>
<keyword evidence="4 8" id="KW-1133">Transmembrane helix</keyword>
<evidence type="ECO:0000256" key="6">
    <source>
        <dbReference type="ARBA" id="ARBA00023136"/>
    </source>
</evidence>
<evidence type="ECO:0000256" key="4">
    <source>
        <dbReference type="ARBA" id="ARBA00022989"/>
    </source>
</evidence>
<evidence type="ECO:0000259" key="9">
    <source>
        <dbReference type="Pfam" id="PF00999"/>
    </source>
</evidence>
<evidence type="ECO:0000256" key="3">
    <source>
        <dbReference type="ARBA" id="ARBA00022692"/>
    </source>
</evidence>
<name>A0A835Z3U5_9STRA</name>
<organism evidence="10 11">
    <name type="scientific">Tribonema minus</name>
    <dbReference type="NCBI Taxonomy" id="303371"/>
    <lineage>
        <taxon>Eukaryota</taxon>
        <taxon>Sar</taxon>
        <taxon>Stramenopiles</taxon>
        <taxon>Ochrophyta</taxon>
        <taxon>PX clade</taxon>
        <taxon>Xanthophyceae</taxon>
        <taxon>Tribonematales</taxon>
        <taxon>Tribonemataceae</taxon>
        <taxon>Tribonema</taxon>
    </lineage>
</organism>
<evidence type="ECO:0000313" key="10">
    <source>
        <dbReference type="EMBL" id="KAG5185669.1"/>
    </source>
</evidence>
<dbReference type="InterPro" id="IPR006153">
    <property type="entry name" value="Cation/H_exchanger_TM"/>
</dbReference>
<keyword evidence="11" id="KW-1185">Reference proteome</keyword>
<dbReference type="PANTHER" id="PTHR32468">
    <property type="entry name" value="CATION/H + ANTIPORTER"/>
    <property type="match status" value="1"/>
</dbReference>
<feature type="transmembrane region" description="Helical" evidence="8">
    <location>
        <begin position="120"/>
        <end position="141"/>
    </location>
</feature>
<comment type="caution">
    <text evidence="10">The sequence shown here is derived from an EMBL/GenBank/DDBJ whole genome shotgun (WGS) entry which is preliminary data.</text>
</comment>
<feature type="transmembrane region" description="Helical" evidence="8">
    <location>
        <begin position="249"/>
        <end position="266"/>
    </location>
</feature>
<dbReference type="Pfam" id="PF00999">
    <property type="entry name" value="Na_H_Exchanger"/>
    <property type="match status" value="1"/>
</dbReference>
<dbReference type="EMBL" id="JAFCMP010000124">
    <property type="protein sequence ID" value="KAG5185669.1"/>
    <property type="molecule type" value="Genomic_DNA"/>
</dbReference>
<dbReference type="GO" id="GO:0016020">
    <property type="term" value="C:membrane"/>
    <property type="evidence" value="ECO:0007669"/>
    <property type="project" value="UniProtKB-SubCell"/>
</dbReference>
<keyword evidence="5" id="KW-0406">Ion transport</keyword>
<evidence type="ECO:0000256" key="2">
    <source>
        <dbReference type="ARBA" id="ARBA00022448"/>
    </source>
</evidence>
<dbReference type="GO" id="GO:0015297">
    <property type="term" value="F:antiporter activity"/>
    <property type="evidence" value="ECO:0007669"/>
    <property type="project" value="InterPro"/>
</dbReference>
<accession>A0A835Z3U5</accession>
<dbReference type="InterPro" id="IPR050794">
    <property type="entry name" value="CPA2_transporter"/>
</dbReference>
<evidence type="ECO:0000313" key="11">
    <source>
        <dbReference type="Proteomes" id="UP000664859"/>
    </source>
</evidence>
<evidence type="ECO:0000256" key="1">
    <source>
        <dbReference type="ARBA" id="ARBA00004141"/>
    </source>
</evidence>
<dbReference type="OrthoDB" id="2687058at2759"/>
<reference evidence="10" key="1">
    <citation type="submission" date="2021-02" db="EMBL/GenBank/DDBJ databases">
        <title>First Annotated Genome of the Yellow-green Alga Tribonema minus.</title>
        <authorList>
            <person name="Mahan K.M."/>
        </authorList>
    </citation>
    <scope>NUCLEOTIDE SEQUENCE</scope>
    <source>
        <strain evidence="10">UTEX B ZZ1240</strain>
    </source>
</reference>